<dbReference type="OrthoDB" id="2969309at2"/>
<dbReference type="GO" id="GO:0042834">
    <property type="term" value="F:peptidoglycan binding"/>
    <property type="evidence" value="ECO:0007669"/>
    <property type="project" value="InterPro"/>
</dbReference>
<dbReference type="Proteomes" id="UP000252254">
    <property type="component" value="Unassembled WGS sequence"/>
</dbReference>
<dbReference type="RefSeq" id="WP_113868431.1">
    <property type="nucleotide sequence ID" value="NZ_BAABQN010000003.1"/>
</dbReference>
<feature type="compositionally biased region" description="Polar residues" evidence="1">
    <location>
        <begin position="104"/>
        <end position="115"/>
    </location>
</feature>
<dbReference type="STRING" id="200904.GCA_900168775_02364"/>
<comment type="caution">
    <text evidence="4">The sequence shown here is derived from an EMBL/GenBank/DDBJ whole genome shotgun (WGS) entry which is preliminary data.</text>
</comment>
<dbReference type="InterPro" id="IPR036680">
    <property type="entry name" value="SPOR-like_sf"/>
</dbReference>
<evidence type="ECO:0000256" key="1">
    <source>
        <dbReference type="SAM" id="MobiDB-lite"/>
    </source>
</evidence>
<gene>
    <name evidence="4" type="ORF">DES48_104175</name>
</gene>
<keyword evidence="2" id="KW-0472">Membrane</keyword>
<evidence type="ECO:0000256" key="2">
    <source>
        <dbReference type="SAM" id="Phobius"/>
    </source>
</evidence>
<feature type="domain" description="SPOR" evidence="3">
    <location>
        <begin position="135"/>
        <end position="212"/>
    </location>
</feature>
<evidence type="ECO:0000259" key="3">
    <source>
        <dbReference type="PROSITE" id="PS51724"/>
    </source>
</evidence>
<protein>
    <submittedName>
        <fullName evidence="4">Sporulation related protein</fullName>
    </submittedName>
</protein>
<evidence type="ECO:0000313" key="4">
    <source>
        <dbReference type="EMBL" id="RBO99499.1"/>
    </source>
</evidence>
<dbReference type="Pfam" id="PF05036">
    <property type="entry name" value="SPOR"/>
    <property type="match status" value="1"/>
</dbReference>
<dbReference type="SUPFAM" id="SSF110997">
    <property type="entry name" value="Sporulation related repeat"/>
    <property type="match status" value="1"/>
</dbReference>
<evidence type="ECO:0000313" key="5">
    <source>
        <dbReference type="Proteomes" id="UP000252254"/>
    </source>
</evidence>
<organism evidence="4 5">
    <name type="scientific">Paraliobacillus ryukyuensis</name>
    <dbReference type="NCBI Taxonomy" id="200904"/>
    <lineage>
        <taxon>Bacteria</taxon>
        <taxon>Bacillati</taxon>
        <taxon>Bacillota</taxon>
        <taxon>Bacilli</taxon>
        <taxon>Bacillales</taxon>
        <taxon>Bacillaceae</taxon>
        <taxon>Paraliobacillus</taxon>
    </lineage>
</organism>
<keyword evidence="5" id="KW-1185">Reference proteome</keyword>
<keyword evidence="2" id="KW-1133">Transmembrane helix</keyword>
<sequence length="305" mass="34543">MDNKKKVIVKLNNRTLNKSNDSDETDASSQKWFHEQAASIDSQEEPDIYERRESTYTNVANKKNNQLKLTILTVIVAIIVGISFGFIVLKMFVEMKDPSINATNQQLTETEVSSDQVEEKSGQTTNDEIQQTITINAMSAYVVQAGVFSTAAQADEWKKKLSDAGYQAFSWNTDEGVRLFTNLFTTESEADQLVAAMSEKGLEGYAREWRTEEREASINANVEEWLGVFSSLWNTTVTSITDEQALYKEAEAWKAWLESAPKESPDSLHSFNKSAQNLLVALEEKQAVPTIHINLFEVWYYYSQL</sequence>
<dbReference type="EMBL" id="QNRI01000004">
    <property type="protein sequence ID" value="RBO99499.1"/>
    <property type="molecule type" value="Genomic_DNA"/>
</dbReference>
<keyword evidence="2" id="KW-0812">Transmembrane</keyword>
<dbReference type="Gene3D" id="3.30.70.1070">
    <property type="entry name" value="Sporulation related repeat"/>
    <property type="match status" value="1"/>
</dbReference>
<reference evidence="4 5" key="1">
    <citation type="submission" date="2018-06" db="EMBL/GenBank/DDBJ databases">
        <title>Genomic Encyclopedia of Type Strains, Phase IV (KMG-IV): sequencing the most valuable type-strain genomes for metagenomic binning, comparative biology and taxonomic classification.</title>
        <authorList>
            <person name="Goeker M."/>
        </authorList>
    </citation>
    <scope>NUCLEOTIDE SEQUENCE [LARGE SCALE GENOMIC DNA]</scope>
    <source>
        <strain evidence="4 5">DSM 15140</strain>
    </source>
</reference>
<dbReference type="PROSITE" id="PS51724">
    <property type="entry name" value="SPOR"/>
    <property type="match status" value="1"/>
</dbReference>
<feature type="transmembrane region" description="Helical" evidence="2">
    <location>
        <begin position="69"/>
        <end position="93"/>
    </location>
</feature>
<name>A0A366ECM9_9BACI</name>
<dbReference type="InterPro" id="IPR007730">
    <property type="entry name" value="SPOR-like_dom"/>
</dbReference>
<dbReference type="AlphaFoldDB" id="A0A366ECM9"/>
<feature type="region of interest" description="Disordered" evidence="1">
    <location>
        <begin position="12"/>
        <end position="31"/>
    </location>
</feature>
<proteinExistence type="predicted"/>
<accession>A0A366ECM9</accession>
<feature type="region of interest" description="Disordered" evidence="1">
    <location>
        <begin position="104"/>
        <end position="125"/>
    </location>
</feature>